<organism evidence="1 2">
    <name type="scientific">Xylaria curta</name>
    <dbReference type="NCBI Taxonomy" id="42375"/>
    <lineage>
        <taxon>Eukaryota</taxon>
        <taxon>Fungi</taxon>
        <taxon>Dikarya</taxon>
        <taxon>Ascomycota</taxon>
        <taxon>Pezizomycotina</taxon>
        <taxon>Sordariomycetes</taxon>
        <taxon>Xylariomycetidae</taxon>
        <taxon>Xylariales</taxon>
        <taxon>Xylariaceae</taxon>
        <taxon>Xylaria</taxon>
    </lineage>
</organism>
<evidence type="ECO:0000313" key="2">
    <source>
        <dbReference type="Proteomes" id="UP001143856"/>
    </source>
</evidence>
<dbReference type="EMBL" id="JAPDGR010000523">
    <property type="protein sequence ID" value="KAJ2989475.1"/>
    <property type="molecule type" value="Genomic_DNA"/>
</dbReference>
<sequence length="174" mass="19245">MPPVAEVLFLNYTNPSNDDSACQIRHAAMSSVLGMLGLTPNFIEELKLPEKRAIIFLASYAVDWRSCPQEYDDITLCFSRKSRREKVMISGLEDVNREPLDYARHILFTRIQPNIRALRRQSHQINISISTVAPLGVAAPQPADPPPNNTVATVSGNSPSPSQLTPGNPEALCY</sequence>
<keyword evidence="2" id="KW-1185">Reference proteome</keyword>
<comment type="caution">
    <text evidence="1">The sequence shown here is derived from an EMBL/GenBank/DDBJ whole genome shotgun (WGS) entry which is preliminary data.</text>
</comment>
<dbReference type="Proteomes" id="UP001143856">
    <property type="component" value="Unassembled WGS sequence"/>
</dbReference>
<gene>
    <name evidence="1" type="ORF">NUW58_g3448</name>
</gene>
<reference evidence="1" key="1">
    <citation type="submission" date="2022-10" db="EMBL/GenBank/DDBJ databases">
        <title>Genome Sequence of Xylaria curta.</title>
        <authorList>
            <person name="Buettner E."/>
        </authorList>
    </citation>
    <scope>NUCLEOTIDE SEQUENCE</scope>
    <source>
        <strain evidence="1">Babe10</strain>
    </source>
</reference>
<name>A0ACC1PCF9_9PEZI</name>
<accession>A0ACC1PCF9</accession>
<protein>
    <submittedName>
        <fullName evidence="1">Uncharacterized protein</fullName>
    </submittedName>
</protein>
<evidence type="ECO:0000313" key="1">
    <source>
        <dbReference type="EMBL" id="KAJ2989475.1"/>
    </source>
</evidence>
<proteinExistence type="predicted"/>